<dbReference type="InterPro" id="IPR001752">
    <property type="entry name" value="Kinesin_motor_dom"/>
</dbReference>
<evidence type="ECO:0000313" key="11">
    <source>
        <dbReference type="EMBL" id="KDO33790.1"/>
    </source>
</evidence>
<dbReference type="GO" id="GO:0005524">
    <property type="term" value="F:ATP binding"/>
    <property type="evidence" value="ECO:0007669"/>
    <property type="project" value="UniProtKB-UniRule"/>
</dbReference>
<evidence type="ECO:0000313" key="12">
    <source>
        <dbReference type="Proteomes" id="UP000030745"/>
    </source>
</evidence>
<dbReference type="GO" id="GO:0005737">
    <property type="term" value="C:cytoplasm"/>
    <property type="evidence" value="ECO:0007669"/>
    <property type="project" value="UniProtKB-SubCell"/>
</dbReference>
<feature type="coiled-coil region" evidence="8">
    <location>
        <begin position="403"/>
        <end position="469"/>
    </location>
</feature>
<evidence type="ECO:0000259" key="10">
    <source>
        <dbReference type="PROSITE" id="PS50067"/>
    </source>
</evidence>
<dbReference type="PROSITE" id="PS00411">
    <property type="entry name" value="KINESIN_MOTOR_1"/>
    <property type="match status" value="1"/>
</dbReference>
<dbReference type="PROSITE" id="PS50067">
    <property type="entry name" value="KINESIN_MOTOR_2"/>
    <property type="match status" value="1"/>
</dbReference>
<sequence>MPRVLGPHPTAHGARARDNVVSHHSAQSDRHARPHGRRGSQAQRGHQGVCSSPAGIVGAVSNVYRYSNAERHDAADPNHEPRSHGMLVRSHFPADATQSDIYGAVQHLVADVVHGFNATIFAYGQTGTGKTHTILGMDEASSSSLSGRSGTPVDTTRLELDAAWGIIPRALFELVQQFGNNGVMTCAYLQIYNDKIYDLLADRKRQRPLVLREADDVSIQGLSLVPIATMDDVYAFLRKGKLHRVVRETEMNAASSRSHAILQVHLRSRSGLRQGKLNLVDLAGSEKWNKLVVKPGVEIEEMKSINSSLSALGNCIAALTQAGRKHIPYRDSTLTRLLKDSLGGNTRTVLIATINGRASDETVRTIQFADRTRAVMQCVVLNPTPTVSPRQLQLGLVAARAHIAKLRLKVLELSNVKDKQNEEVQSKLAHFEANIQAKERAIGTLLAQNEAYEAKVRESERQIQQLQHKIQALTTPEKVAAKPCEYDWDRLERGRSLSSLAPIPDPPALAPEKSSTLFKSLYSKPGEKVPVKLQPVMPSVLSTIDATIPVSKSILPTVCTDHQLQGCVLCSLRSKAPASNQLSAMTETTKGRPFAATAASLPRKPPEASSSSVLVASSASSGVCAAHQLSRCILCQSARPKLALPPTSAMPTTSVTAATCAPHRLTNCVLCSHAAQPRFAASSSSIPVIARSSVSFSVTPNHSSSVAR</sequence>
<dbReference type="VEuPathDB" id="FungiDB:SPRG_01669"/>
<dbReference type="SUPFAM" id="SSF52540">
    <property type="entry name" value="P-loop containing nucleoside triphosphate hydrolases"/>
    <property type="match status" value="1"/>
</dbReference>
<dbReference type="GO" id="GO:0007018">
    <property type="term" value="P:microtubule-based movement"/>
    <property type="evidence" value="ECO:0007669"/>
    <property type="project" value="InterPro"/>
</dbReference>
<evidence type="ECO:0000256" key="6">
    <source>
        <dbReference type="PROSITE-ProRule" id="PRU00283"/>
    </source>
</evidence>
<evidence type="ECO:0000256" key="2">
    <source>
        <dbReference type="ARBA" id="ARBA00022490"/>
    </source>
</evidence>
<comment type="similarity">
    <text evidence="6 7">Belongs to the TRAFAC class myosin-kinesin ATPase superfamily. Kinesin family.</text>
</comment>
<keyword evidence="6 7" id="KW-0505">Motor protein</keyword>
<evidence type="ECO:0000256" key="3">
    <source>
        <dbReference type="ARBA" id="ARBA00022741"/>
    </source>
</evidence>
<dbReference type="GO" id="GO:0005874">
    <property type="term" value="C:microtubule"/>
    <property type="evidence" value="ECO:0007669"/>
    <property type="project" value="UniProtKB-KW"/>
</dbReference>
<keyword evidence="12" id="KW-1185">Reference proteome</keyword>
<evidence type="ECO:0000256" key="1">
    <source>
        <dbReference type="ARBA" id="ARBA00004496"/>
    </source>
</evidence>
<proteinExistence type="inferred from homology"/>
<feature type="binding site" evidence="6">
    <location>
        <begin position="124"/>
        <end position="131"/>
    </location>
    <ligand>
        <name>ATP</name>
        <dbReference type="ChEBI" id="CHEBI:30616"/>
    </ligand>
</feature>
<dbReference type="GO" id="GO:0051231">
    <property type="term" value="P:spindle elongation"/>
    <property type="evidence" value="ECO:0007669"/>
    <property type="project" value="TreeGrafter"/>
</dbReference>
<evidence type="ECO:0000256" key="4">
    <source>
        <dbReference type="ARBA" id="ARBA00022840"/>
    </source>
</evidence>
<dbReference type="KEGG" id="spar:SPRG_01669"/>
<dbReference type="PANTHER" id="PTHR47969:SF15">
    <property type="entry name" value="CHROMOSOME-ASSOCIATED KINESIN KIF4A-RELATED"/>
    <property type="match status" value="1"/>
</dbReference>
<dbReference type="Pfam" id="PF00225">
    <property type="entry name" value="Kinesin"/>
    <property type="match status" value="1"/>
</dbReference>
<dbReference type="GO" id="GO:0003777">
    <property type="term" value="F:microtubule motor activity"/>
    <property type="evidence" value="ECO:0007669"/>
    <property type="project" value="InterPro"/>
</dbReference>
<feature type="domain" description="Kinesin motor" evidence="10">
    <location>
        <begin position="1"/>
        <end position="375"/>
    </location>
</feature>
<name>A0A067CX17_SAPPC</name>
<evidence type="ECO:0000256" key="5">
    <source>
        <dbReference type="ARBA" id="ARBA00023054"/>
    </source>
</evidence>
<dbReference type="STRING" id="695850.A0A067CX17"/>
<keyword evidence="7" id="KW-0493">Microtubule</keyword>
<dbReference type="InterPro" id="IPR027640">
    <property type="entry name" value="Kinesin-like_fam"/>
</dbReference>
<dbReference type="InterPro" id="IPR019821">
    <property type="entry name" value="Kinesin_motor_CS"/>
</dbReference>
<dbReference type="AlphaFoldDB" id="A0A067CX17"/>
<dbReference type="RefSeq" id="XP_012195426.1">
    <property type="nucleotide sequence ID" value="XM_012340036.1"/>
</dbReference>
<feature type="region of interest" description="Disordered" evidence="9">
    <location>
        <begin position="1"/>
        <end position="53"/>
    </location>
</feature>
<dbReference type="SMART" id="SM00129">
    <property type="entry name" value="KISc"/>
    <property type="match status" value="1"/>
</dbReference>
<dbReference type="PANTHER" id="PTHR47969">
    <property type="entry name" value="CHROMOSOME-ASSOCIATED KINESIN KIF4A-RELATED"/>
    <property type="match status" value="1"/>
</dbReference>
<keyword evidence="4 6" id="KW-0067">ATP-binding</keyword>
<feature type="compositionally biased region" description="Basic and acidic residues" evidence="9">
    <location>
        <begin position="15"/>
        <end position="31"/>
    </location>
</feature>
<protein>
    <recommendedName>
        <fullName evidence="7">Kinesin-like protein</fullName>
    </recommendedName>
</protein>
<keyword evidence="3 6" id="KW-0547">Nucleotide-binding</keyword>
<evidence type="ECO:0000256" key="8">
    <source>
        <dbReference type="SAM" id="Coils"/>
    </source>
</evidence>
<evidence type="ECO:0000256" key="7">
    <source>
        <dbReference type="RuleBase" id="RU000394"/>
    </source>
</evidence>
<dbReference type="OrthoDB" id="123929at2759"/>
<dbReference type="InterPro" id="IPR036961">
    <property type="entry name" value="Kinesin_motor_dom_sf"/>
</dbReference>
<dbReference type="GO" id="GO:0007052">
    <property type="term" value="P:mitotic spindle organization"/>
    <property type="evidence" value="ECO:0007669"/>
    <property type="project" value="TreeGrafter"/>
</dbReference>
<accession>A0A067CX17</accession>
<dbReference type="InterPro" id="IPR027417">
    <property type="entry name" value="P-loop_NTPase"/>
</dbReference>
<evidence type="ECO:0000256" key="9">
    <source>
        <dbReference type="SAM" id="MobiDB-lite"/>
    </source>
</evidence>
<dbReference type="Gene3D" id="3.40.850.10">
    <property type="entry name" value="Kinesin motor domain"/>
    <property type="match status" value="1"/>
</dbReference>
<dbReference type="GeneID" id="24124250"/>
<dbReference type="OMA" id="CILCQSA"/>
<comment type="subcellular location">
    <subcellularLocation>
        <location evidence="1">Cytoplasm</location>
    </subcellularLocation>
</comment>
<reference evidence="11 12" key="1">
    <citation type="journal article" date="2013" name="PLoS Genet.">
        <title>Distinctive expansion of potential virulence genes in the genome of the oomycete fish pathogen Saprolegnia parasitica.</title>
        <authorList>
            <person name="Jiang R.H."/>
            <person name="de Bruijn I."/>
            <person name="Haas B.J."/>
            <person name="Belmonte R."/>
            <person name="Lobach L."/>
            <person name="Christie J."/>
            <person name="van den Ackerveken G."/>
            <person name="Bottin A."/>
            <person name="Bulone V."/>
            <person name="Diaz-Moreno S.M."/>
            <person name="Dumas B."/>
            <person name="Fan L."/>
            <person name="Gaulin E."/>
            <person name="Govers F."/>
            <person name="Grenville-Briggs L.J."/>
            <person name="Horner N.R."/>
            <person name="Levin J.Z."/>
            <person name="Mammella M."/>
            <person name="Meijer H.J."/>
            <person name="Morris P."/>
            <person name="Nusbaum C."/>
            <person name="Oome S."/>
            <person name="Phillips A.J."/>
            <person name="van Rooyen D."/>
            <person name="Rzeszutek E."/>
            <person name="Saraiva M."/>
            <person name="Secombes C.J."/>
            <person name="Seidl M.F."/>
            <person name="Snel B."/>
            <person name="Stassen J.H."/>
            <person name="Sykes S."/>
            <person name="Tripathy S."/>
            <person name="van den Berg H."/>
            <person name="Vega-Arreguin J.C."/>
            <person name="Wawra S."/>
            <person name="Young S.K."/>
            <person name="Zeng Q."/>
            <person name="Dieguez-Uribeondo J."/>
            <person name="Russ C."/>
            <person name="Tyler B.M."/>
            <person name="van West P."/>
        </authorList>
    </citation>
    <scope>NUCLEOTIDE SEQUENCE [LARGE SCALE GENOMIC DNA]</scope>
    <source>
        <strain evidence="11 12">CBS 223.65</strain>
    </source>
</reference>
<gene>
    <name evidence="11" type="ORF">SPRG_01669</name>
</gene>
<keyword evidence="2" id="KW-0963">Cytoplasm</keyword>
<dbReference type="GO" id="GO:0008017">
    <property type="term" value="F:microtubule binding"/>
    <property type="evidence" value="ECO:0007669"/>
    <property type="project" value="InterPro"/>
</dbReference>
<dbReference type="PRINTS" id="PR00380">
    <property type="entry name" value="KINESINHEAVY"/>
</dbReference>
<dbReference type="GO" id="GO:0005875">
    <property type="term" value="C:microtubule associated complex"/>
    <property type="evidence" value="ECO:0007669"/>
    <property type="project" value="TreeGrafter"/>
</dbReference>
<dbReference type="EMBL" id="KK583192">
    <property type="protein sequence ID" value="KDO33790.1"/>
    <property type="molecule type" value="Genomic_DNA"/>
</dbReference>
<dbReference type="Proteomes" id="UP000030745">
    <property type="component" value="Unassembled WGS sequence"/>
</dbReference>
<organism evidence="11 12">
    <name type="scientific">Saprolegnia parasitica (strain CBS 223.65)</name>
    <dbReference type="NCBI Taxonomy" id="695850"/>
    <lineage>
        <taxon>Eukaryota</taxon>
        <taxon>Sar</taxon>
        <taxon>Stramenopiles</taxon>
        <taxon>Oomycota</taxon>
        <taxon>Saprolegniomycetes</taxon>
        <taxon>Saprolegniales</taxon>
        <taxon>Saprolegniaceae</taxon>
        <taxon>Saprolegnia</taxon>
    </lineage>
</organism>
<keyword evidence="5 8" id="KW-0175">Coiled coil</keyword>